<accession>A0A813H7I2</accession>
<proteinExistence type="predicted"/>
<feature type="compositionally biased region" description="Low complexity" evidence="1">
    <location>
        <begin position="1"/>
        <end position="18"/>
    </location>
</feature>
<dbReference type="Proteomes" id="UP000626109">
    <property type="component" value="Unassembled WGS sequence"/>
</dbReference>
<dbReference type="AlphaFoldDB" id="A0A813H7I2"/>
<name>A0A813H7I2_POLGL</name>
<protein>
    <submittedName>
        <fullName evidence="2">Uncharacterized protein</fullName>
    </submittedName>
</protein>
<dbReference type="InterPro" id="IPR011990">
    <property type="entry name" value="TPR-like_helical_dom_sf"/>
</dbReference>
<organism evidence="2 3">
    <name type="scientific">Polarella glacialis</name>
    <name type="common">Dinoflagellate</name>
    <dbReference type="NCBI Taxonomy" id="89957"/>
    <lineage>
        <taxon>Eukaryota</taxon>
        <taxon>Sar</taxon>
        <taxon>Alveolata</taxon>
        <taxon>Dinophyceae</taxon>
        <taxon>Suessiales</taxon>
        <taxon>Suessiaceae</taxon>
        <taxon>Polarella</taxon>
    </lineage>
</organism>
<comment type="caution">
    <text evidence="2">The sequence shown here is derived from an EMBL/GenBank/DDBJ whole genome shotgun (WGS) entry which is preliminary data.</text>
</comment>
<evidence type="ECO:0000313" key="2">
    <source>
        <dbReference type="EMBL" id="CAE8633619.1"/>
    </source>
</evidence>
<feature type="non-terminal residue" evidence="2">
    <location>
        <position position="110"/>
    </location>
</feature>
<gene>
    <name evidence="2" type="ORF">PGLA2088_LOCUS1293</name>
</gene>
<reference evidence="2" key="1">
    <citation type="submission" date="2021-02" db="EMBL/GenBank/DDBJ databases">
        <authorList>
            <person name="Dougan E. K."/>
            <person name="Rhodes N."/>
            <person name="Thang M."/>
            <person name="Chan C."/>
        </authorList>
    </citation>
    <scope>NUCLEOTIDE SEQUENCE</scope>
</reference>
<evidence type="ECO:0000256" key="1">
    <source>
        <dbReference type="SAM" id="MobiDB-lite"/>
    </source>
</evidence>
<feature type="region of interest" description="Disordered" evidence="1">
    <location>
        <begin position="1"/>
        <end position="30"/>
    </location>
</feature>
<evidence type="ECO:0000313" key="3">
    <source>
        <dbReference type="Proteomes" id="UP000626109"/>
    </source>
</evidence>
<dbReference type="Gene3D" id="1.25.40.10">
    <property type="entry name" value="Tetratricopeptide repeat domain"/>
    <property type="match status" value="1"/>
</dbReference>
<sequence>QQQQQQQRAQGRPASAAAVDPSSRVLEGGPPDAASYNGALCACARASHWDVALLLLAKSAGGGAGYQQGLKSDAALLGAAIGACERGRRWAEALALLGPRRFGQGRQAEY</sequence>
<dbReference type="EMBL" id="CAJNNW010000995">
    <property type="protein sequence ID" value="CAE8633619.1"/>
    <property type="molecule type" value="Genomic_DNA"/>
</dbReference>
<feature type="non-terminal residue" evidence="2">
    <location>
        <position position="1"/>
    </location>
</feature>